<evidence type="ECO:0008006" key="3">
    <source>
        <dbReference type="Google" id="ProtNLM"/>
    </source>
</evidence>
<keyword evidence="1" id="KW-0812">Transmembrane</keyword>
<reference evidence="2" key="1">
    <citation type="submission" date="2018-05" db="EMBL/GenBank/DDBJ databases">
        <authorList>
            <person name="Lanie J.A."/>
            <person name="Ng W.-L."/>
            <person name="Kazmierczak K.M."/>
            <person name="Andrzejewski T.M."/>
            <person name="Davidsen T.M."/>
            <person name="Wayne K.J."/>
            <person name="Tettelin H."/>
            <person name="Glass J.I."/>
            <person name="Rusch D."/>
            <person name="Podicherti R."/>
            <person name="Tsui H.-C.T."/>
            <person name="Winkler M.E."/>
        </authorList>
    </citation>
    <scope>NUCLEOTIDE SEQUENCE</scope>
</reference>
<proteinExistence type="predicted"/>
<keyword evidence="1" id="KW-1133">Transmembrane helix</keyword>
<sequence length="64" mass="7437">MSNLKEIIRHIFSKKSIMIRAITFIWVITCSWYWIGDPIKSVGLSISVLIGSMIIQGIFEWLHD</sequence>
<accession>A0A381YPX3</accession>
<evidence type="ECO:0000313" key="2">
    <source>
        <dbReference type="EMBL" id="SVA78701.1"/>
    </source>
</evidence>
<dbReference type="EMBL" id="UINC01018686">
    <property type="protein sequence ID" value="SVA78701.1"/>
    <property type="molecule type" value="Genomic_DNA"/>
</dbReference>
<organism evidence="2">
    <name type="scientific">marine metagenome</name>
    <dbReference type="NCBI Taxonomy" id="408172"/>
    <lineage>
        <taxon>unclassified sequences</taxon>
        <taxon>metagenomes</taxon>
        <taxon>ecological metagenomes</taxon>
    </lineage>
</organism>
<gene>
    <name evidence="2" type="ORF">METZ01_LOCUS131555</name>
</gene>
<evidence type="ECO:0000256" key="1">
    <source>
        <dbReference type="SAM" id="Phobius"/>
    </source>
</evidence>
<feature type="transmembrane region" description="Helical" evidence="1">
    <location>
        <begin position="17"/>
        <end position="35"/>
    </location>
</feature>
<keyword evidence="1" id="KW-0472">Membrane</keyword>
<dbReference type="AlphaFoldDB" id="A0A381YPX3"/>
<protein>
    <recommendedName>
        <fullName evidence="3">DUF2061 domain-containing protein</fullName>
    </recommendedName>
</protein>
<feature type="transmembrane region" description="Helical" evidence="1">
    <location>
        <begin position="41"/>
        <end position="62"/>
    </location>
</feature>
<name>A0A381YPX3_9ZZZZ</name>